<comment type="caution">
    <text evidence="1">The sequence shown here is derived from an EMBL/GenBank/DDBJ whole genome shotgun (WGS) entry which is preliminary data.</text>
</comment>
<accession>A0A8J4WFJ4</accession>
<evidence type="ECO:0000313" key="2">
    <source>
        <dbReference type="Proteomes" id="UP000748531"/>
    </source>
</evidence>
<gene>
    <name evidence="1" type="ORF">PHET_07590</name>
</gene>
<dbReference type="AlphaFoldDB" id="A0A8J4WFJ4"/>
<protein>
    <submittedName>
        <fullName evidence="1">Uncharacterized protein</fullName>
    </submittedName>
</protein>
<evidence type="ECO:0000313" key="1">
    <source>
        <dbReference type="EMBL" id="KAF5398738.1"/>
    </source>
</evidence>
<reference evidence="1" key="1">
    <citation type="submission" date="2019-05" db="EMBL/GenBank/DDBJ databases">
        <title>Annotation for the trematode Paragonimus heterotremus.</title>
        <authorList>
            <person name="Choi Y.-J."/>
        </authorList>
    </citation>
    <scope>NUCLEOTIDE SEQUENCE</scope>
    <source>
        <strain evidence="1">LC</strain>
    </source>
</reference>
<dbReference type="EMBL" id="LUCH01004683">
    <property type="protein sequence ID" value="KAF5398738.1"/>
    <property type="molecule type" value="Genomic_DNA"/>
</dbReference>
<sequence length="81" mass="9224">MIIRRGLCDLIAESAPNAVEACCLERVSHHRVDDLPIAEYRILYKQEEKFEEGIARSNLQNALDVAGSQDFGCIRNAYWID</sequence>
<dbReference type="Proteomes" id="UP000748531">
    <property type="component" value="Unassembled WGS sequence"/>
</dbReference>
<proteinExistence type="predicted"/>
<name>A0A8J4WFJ4_9TREM</name>
<keyword evidence="2" id="KW-1185">Reference proteome</keyword>
<organism evidence="1 2">
    <name type="scientific">Paragonimus heterotremus</name>
    <dbReference type="NCBI Taxonomy" id="100268"/>
    <lineage>
        <taxon>Eukaryota</taxon>
        <taxon>Metazoa</taxon>
        <taxon>Spiralia</taxon>
        <taxon>Lophotrochozoa</taxon>
        <taxon>Platyhelminthes</taxon>
        <taxon>Trematoda</taxon>
        <taxon>Digenea</taxon>
        <taxon>Plagiorchiida</taxon>
        <taxon>Troglotremata</taxon>
        <taxon>Troglotrematidae</taxon>
        <taxon>Paragonimus</taxon>
    </lineage>
</organism>